<dbReference type="Proteomes" id="UP000243342">
    <property type="component" value="Unassembled WGS sequence"/>
</dbReference>
<name>A0A1J7C4D5_9ACTN</name>
<evidence type="ECO:0000313" key="3">
    <source>
        <dbReference type="Proteomes" id="UP000243342"/>
    </source>
</evidence>
<evidence type="ECO:0000313" key="2">
    <source>
        <dbReference type="EMBL" id="OIV36408.1"/>
    </source>
</evidence>
<evidence type="ECO:0000256" key="1">
    <source>
        <dbReference type="SAM" id="MobiDB-lite"/>
    </source>
</evidence>
<proteinExistence type="predicted"/>
<protein>
    <submittedName>
        <fullName evidence="2">Uncharacterized protein</fullName>
    </submittedName>
</protein>
<dbReference type="STRING" id="1428644.BIV57_16430"/>
<accession>A0A1J7C4D5</accession>
<organism evidence="2 3">
    <name type="scientific">Mangrovactinospora gilvigrisea</name>
    <dbReference type="NCBI Taxonomy" id="1428644"/>
    <lineage>
        <taxon>Bacteria</taxon>
        <taxon>Bacillati</taxon>
        <taxon>Actinomycetota</taxon>
        <taxon>Actinomycetes</taxon>
        <taxon>Kitasatosporales</taxon>
        <taxon>Streptomycetaceae</taxon>
        <taxon>Mangrovactinospora</taxon>
    </lineage>
</organism>
<dbReference type="EMBL" id="MLCF01000095">
    <property type="protein sequence ID" value="OIV36408.1"/>
    <property type="molecule type" value="Genomic_DNA"/>
</dbReference>
<dbReference type="RefSeq" id="WP_071657631.1">
    <property type="nucleotide sequence ID" value="NZ_MLCF01000095.1"/>
</dbReference>
<dbReference type="OrthoDB" id="5136203at2"/>
<keyword evidence="3" id="KW-1185">Reference proteome</keyword>
<sequence>MNRNEEPEGLRPVAPDPGYAAGQLASALRTAATHEDAATRRRARERSERWQRVLAGMADGSVTVGSRAPVAGLPAWTTPEVVRGGFATGAAAAALPAGADGRADFAGRLTDAGLDALIARLDAGDYVLALPEDAALLTVAWLVRAGDRAGALELLDEIGPFADRLRFVPEGGAAEADEGADPEAVHRSTAGEARGALAARRRNPRIDTLHEALAVWNPFTDEVLAHWLAEDRGTPEWRRGGARLLARYRALAGEHTLCRKHRRPGENLHTLLDCLRPAADGRALTPRQQGLLRHALESMTRKRGAPGTERHAALRARQAADAARPAHHALAQVAVRRLALLPEDAGVPDIDPLLGPVTAGEAAQTGVPAGSELPEPVRRIVARALSAPVRELIARGLVPSAEVLAELVPQLVASATALAYPDPALRALMAAHHRAFHNRRGLLLLNLEHQVREHELPWVRAVSGHRDADGAAREGARQALVHLAELALDGFAGTILPNPLVSELGALARAAGVALPLTEELAADIFMGTFTAKFASAARIAAELLDGTAYARYYGLDPAAAIADLDGRGFGRVCHERAGVKPGGWGSVAENGSVVEQGQILTTHNLAALVAVLDVRPAAGWGELARRACAVAAEKAGQTIGNRRPLRVAKDAGYAWRQAVFFLALAEEEDRRGFAGWLSERTEPGARLLAERALPALRDAVEGAAVFPAYRLHGWSTGNHLLLNRG</sequence>
<feature type="region of interest" description="Disordered" evidence="1">
    <location>
        <begin position="1"/>
        <end position="20"/>
    </location>
</feature>
<gene>
    <name evidence="2" type="ORF">BIV57_16430</name>
</gene>
<dbReference type="AlphaFoldDB" id="A0A1J7C4D5"/>
<comment type="caution">
    <text evidence="2">The sequence shown here is derived from an EMBL/GenBank/DDBJ whole genome shotgun (WGS) entry which is preliminary data.</text>
</comment>
<reference evidence="2 3" key="1">
    <citation type="submission" date="2016-10" db="EMBL/GenBank/DDBJ databases">
        <title>Genome sequence of Streptomyces gilvigriseus MUSC 26.</title>
        <authorList>
            <person name="Lee L.-H."/>
            <person name="Ser H.-L."/>
        </authorList>
    </citation>
    <scope>NUCLEOTIDE SEQUENCE [LARGE SCALE GENOMIC DNA]</scope>
    <source>
        <strain evidence="2 3">MUSC 26</strain>
    </source>
</reference>